<evidence type="ECO:0000256" key="1">
    <source>
        <dbReference type="SAM" id="MobiDB-lite"/>
    </source>
</evidence>
<accession>A0A5B7D4B1</accession>
<keyword evidence="3" id="KW-1185">Reference proteome</keyword>
<feature type="region of interest" description="Disordered" evidence="1">
    <location>
        <begin position="1"/>
        <end position="23"/>
    </location>
</feature>
<evidence type="ECO:0000313" key="2">
    <source>
        <dbReference type="EMBL" id="MPC15784.1"/>
    </source>
</evidence>
<dbReference type="AlphaFoldDB" id="A0A5B7D4B1"/>
<evidence type="ECO:0000313" key="3">
    <source>
        <dbReference type="Proteomes" id="UP000324222"/>
    </source>
</evidence>
<comment type="caution">
    <text evidence="2">The sequence shown here is derived from an EMBL/GenBank/DDBJ whole genome shotgun (WGS) entry which is preliminary data.</text>
</comment>
<dbReference type="EMBL" id="VSRR010000454">
    <property type="protein sequence ID" value="MPC15784.1"/>
    <property type="molecule type" value="Genomic_DNA"/>
</dbReference>
<feature type="compositionally biased region" description="Basic residues" evidence="1">
    <location>
        <begin position="1"/>
        <end position="17"/>
    </location>
</feature>
<proteinExistence type="predicted"/>
<gene>
    <name evidence="2" type="ORF">E2C01_008587</name>
</gene>
<protein>
    <submittedName>
        <fullName evidence="2">Uncharacterized protein</fullName>
    </submittedName>
</protein>
<name>A0A5B7D4B1_PORTR</name>
<sequence length="66" mass="7426">MDHSRRPPHNTHTRASQHHNNATRPTLHLLIIIIVPRSSNKKASSSIRWDLAAGTFTFPGRVPPQV</sequence>
<reference evidence="2 3" key="1">
    <citation type="submission" date="2019-05" db="EMBL/GenBank/DDBJ databases">
        <title>Another draft genome of Portunus trituberculatus and its Hox gene families provides insights of decapod evolution.</title>
        <authorList>
            <person name="Jeong J.-H."/>
            <person name="Song I."/>
            <person name="Kim S."/>
            <person name="Choi T."/>
            <person name="Kim D."/>
            <person name="Ryu S."/>
            <person name="Kim W."/>
        </authorList>
    </citation>
    <scope>NUCLEOTIDE SEQUENCE [LARGE SCALE GENOMIC DNA]</scope>
    <source>
        <tissue evidence="2">Muscle</tissue>
    </source>
</reference>
<dbReference type="Proteomes" id="UP000324222">
    <property type="component" value="Unassembled WGS sequence"/>
</dbReference>
<organism evidence="2 3">
    <name type="scientific">Portunus trituberculatus</name>
    <name type="common">Swimming crab</name>
    <name type="synonym">Neptunus trituberculatus</name>
    <dbReference type="NCBI Taxonomy" id="210409"/>
    <lineage>
        <taxon>Eukaryota</taxon>
        <taxon>Metazoa</taxon>
        <taxon>Ecdysozoa</taxon>
        <taxon>Arthropoda</taxon>
        <taxon>Crustacea</taxon>
        <taxon>Multicrustacea</taxon>
        <taxon>Malacostraca</taxon>
        <taxon>Eumalacostraca</taxon>
        <taxon>Eucarida</taxon>
        <taxon>Decapoda</taxon>
        <taxon>Pleocyemata</taxon>
        <taxon>Brachyura</taxon>
        <taxon>Eubrachyura</taxon>
        <taxon>Portunoidea</taxon>
        <taxon>Portunidae</taxon>
        <taxon>Portuninae</taxon>
        <taxon>Portunus</taxon>
    </lineage>
</organism>